<name>A0A1H3VIV0_9BURK</name>
<keyword evidence="1" id="KW-1133">Transmembrane helix</keyword>
<feature type="transmembrane region" description="Helical" evidence="1">
    <location>
        <begin position="304"/>
        <end position="324"/>
    </location>
</feature>
<feature type="transmembrane region" description="Helical" evidence="1">
    <location>
        <begin position="162"/>
        <end position="181"/>
    </location>
</feature>
<protein>
    <submittedName>
        <fullName evidence="2">Uncharacterized protein</fullName>
    </submittedName>
</protein>
<feature type="transmembrane region" description="Helical" evidence="1">
    <location>
        <begin position="272"/>
        <end position="292"/>
    </location>
</feature>
<organism evidence="2 3">
    <name type="scientific">Acidovorax soli</name>
    <dbReference type="NCBI Taxonomy" id="592050"/>
    <lineage>
        <taxon>Bacteria</taxon>
        <taxon>Pseudomonadati</taxon>
        <taxon>Pseudomonadota</taxon>
        <taxon>Betaproteobacteria</taxon>
        <taxon>Burkholderiales</taxon>
        <taxon>Comamonadaceae</taxon>
        <taxon>Acidovorax</taxon>
    </lineage>
</organism>
<feature type="transmembrane region" description="Helical" evidence="1">
    <location>
        <begin position="134"/>
        <end position="156"/>
    </location>
</feature>
<dbReference type="Proteomes" id="UP000199002">
    <property type="component" value="Unassembled WGS sequence"/>
</dbReference>
<dbReference type="RefSeq" id="WP_092696599.1">
    <property type="nucleotide sequence ID" value="NZ_CAXIQW010000050.1"/>
</dbReference>
<feature type="transmembrane region" description="Helical" evidence="1">
    <location>
        <begin position="336"/>
        <end position="354"/>
    </location>
</feature>
<proteinExistence type="predicted"/>
<keyword evidence="1" id="KW-0812">Transmembrane</keyword>
<sequence>MPRLLQQATLHLGARLGSVGLSFLLFAWIGRVLPAPDAARAYFFSFALGFGLATARMCLQLGAGVDGLARGAQRNREAQRGLQIQRRMLPLLAIGIGAVTWIHTGQVLLVLAAMVVTVLAAPDLDLLRSIVGRASLFSLTFALGSLLALAMLQWVLPHTLTGVVLALLIQWLPVCVVNIFAVKRVFWRSRGSAPSLGMVVGILALAGFDGLVLNAPFLGWLQLSANTSLDLALVMRVFVASLPLLPLLLHWTNSPAFSQLCMRWHLQPKTGFVLGLLASGLAAGGVFLGVYIGIARQPVRGDVVLLFALLLVAYSLYASQMRFASIRLGALQRLRILIPVALVYLGALGALVTWGSQRALGLVVLQALTLAGTGWLLASAAEFNGRAICETSS</sequence>
<reference evidence="3" key="1">
    <citation type="submission" date="2016-10" db="EMBL/GenBank/DDBJ databases">
        <authorList>
            <person name="Varghese N."/>
            <person name="Submissions S."/>
        </authorList>
    </citation>
    <scope>NUCLEOTIDE SEQUENCE [LARGE SCALE GENOMIC DNA]</scope>
    <source>
        <strain evidence="3">DSM 25157</strain>
    </source>
</reference>
<dbReference type="AlphaFoldDB" id="A0A1H3VIV0"/>
<evidence type="ECO:0000313" key="2">
    <source>
        <dbReference type="EMBL" id="SDZ74717.1"/>
    </source>
</evidence>
<evidence type="ECO:0000256" key="1">
    <source>
        <dbReference type="SAM" id="Phobius"/>
    </source>
</evidence>
<dbReference type="GeneID" id="34234651"/>
<keyword evidence="3" id="KW-1185">Reference proteome</keyword>
<accession>A0A1H3VIV0</accession>
<dbReference type="EMBL" id="FNQJ01000001">
    <property type="protein sequence ID" value="SDZ74717.1"/>
    <property type="molecule type" value="Genomic_DNA"/>
</dbReference>
<gene>
    <name evidence="2" type="ORF">SAMN05421875_101194</name>
</gene>
<feature type="transmembrane region" description="Helical" evidence="1">
    <location>
        <begin position="193"/>
        <end position="213"/>
    </location>
</feature>
<feature type="transmembrane region" description="Helical" evidence="1">
    <location>
        <begin position="12"/>
        <end position="29"/>
    </location>
</feature>
<feature type="transmembrane region" description="Helical" evidence="1">
    <location>
        <begin position="108"/>
        <end position="127"/>
    </location>
</feature>
<feature type="transmembrane region" description="Helical" evidence="1">
    <location>
        <begin position="360"/>
        <end position="378"/>
    </location>
</feature>
<feature type="transmembrane region" description="Helical" evidence="1">
    <location>
        <begin position="41"/>
        <end position="63"/>
    </location>
</feature>
<feature type="transmembrane region" description="Helical" evidence="1">
    <location>
        <begin position="233"/>
        <end position="251"/>
    </location>
</feature>
<keyword evidence="1" id="KW-0472">Membrane</keyword>
<evidence type="ECO:0000313" key="3">
    <source>
        <dbReference type="Proteomes" id="UP000199002"/>
    </source>
</evidence>
<dbReference type="STRING" id="592050.SAMN05421875_101194"/>